<dbReference type="EMBL" id="CR555306">
    <property type="protein sequence ID" value="CAI07520.1"/>
    <property type="molecule type" value="Genomic_DNA"/>
</dbReference>
<dbReference type="Pfam" id="PF14253">
    <property type="entry name" value="AbiH"/>
    <property type="match status" value="1"/>
</dbReference>
<organism evidence="1 2">
    <name type="scientific">Aromatoleum aromaticum (strain DSM 19018 / LMG 30748 / EbN1)</name>
    <name type="common">Azoarcus sp. (strain EbN1)</name>
    <dbReference type="NCBI Taxonomy" id="76114"/>
    <lineage>
        <taxon>Bacteria</taxon>
        <taxon>Pseudomonadati</taxon>
        <taxon>Pseudomonadota</taxon>
        <taxon>Betaproteobacteria</taxon>
        <taxon>Rhodocyclales</taxon>
        <taxon>Rhodocyclaceae</taxon>
        <taxon>Aromatoleum</taxon>
    </lineage>
</organism>
<accession>Q5P592</accession>
<evidence type="ECO:0008006" key="3">
    <source>
        <dbReference type="Google" id="ProtNLM"/>
    </source>
</evidence>
<dbReference type="KEGG" id="eba:ebA2472"/>
<dbReference type="eggNOG" id="ENOG502ZARP">
    <property type="taxonomic scope" value="Bacteria"/>
</dbReference>
<dbReference type="OrthoDB" id="5903604at2"/>
<proteinExistence type="predicted"/>
<protein>
    <recommendedName>
        <fullName evidence="3">Bacteriophage abortive infection AbiH</fullName>
    </recommendedName>
</protein>
<reference evidence="1 2" key="1">
    <citation type="journal article" date="2005" name="Arch. Microbiol.">
        <title>The genome sequence of an anaerobic aromatic-degrading denitrifying bacterium, strain EbN1.</title>
        <authorList>
            <person name="Rabus R."/>
            <person name="Kube M."/>
            <person name="Heider J."/>
            <person name="Beck A."/>
            <person name="Heitmann K."/>
            <person name="Widdel F."/>
            <person name="Reinhardt R."/>
        </authorList>
    </citation>
    <scope>NUCLEOTIDE SEQUENCE [LARGE SCALE GENOMIC DNA]</scope>
    <source>
        <strain evidence="1 2">EbN1</strain>
    </source>
</reference>
<dbReference type="STRING" id="76114.ebA2472"/>
<dbReference type="RefSeq" id="WP_011237240.1">
    <property type="nucleotide sequence ID" value="NC_006513.1"/>
</dbReference>
<evidence type="ECO:0000313" key="1">
    <source>
        <dbReference type="EMBL" id="CAI07520.1"/>
    </source>
</evidence>
<evidence type="ECO:0000313" key="2">
    <source>
        <dbReference type="Proteomes" id="UP000006552"/>
    </source>
</evidence>
<keyword evidence="2" id="KW-1185">Reference proteome</keyword>
<dbReference type="AlphaFoldDB" id="Q5P592"/>
<name>Q5P592_AROAE</name>
<dbReference type="HOGENOM" id="CLU_045940_0_0_4"/>
<dbReference type="InterPro" id="IPR025935">
    <property type="entry name" value="AbiH"/>
</dbReference>
<sequence>MKSRTLYVIGNGFDLWHGIPSSLAQFKQHVQATDRDVYREVEEYLPTEDDWSDLELALADMDVDALIDNLGHFMGSYGAEDWSDSGHHDFQYEVQNVVKRLSAGLRLRFAEWIRKLPIPSPSTARKRIATMDTGAVFFSFNYTSTLGTLYGVRPERILFIHGCADLDDDELVLGHAWHPQTRTSLNDRPDIEEIDTRLMEANDIIDGYFSATFKRSAELIAQHQGFFDALTDIKQVIVLGHSLSDVDAAYFRALLEQRRVADAQWQVACCFPEEWPEKRELLVRLGVDPTRATPVLWDAL</sequence>
<dbReference type="Proteomes" id="UP000006552">
    <property type="component" value="Chromosome"/>
</dbReference>
<gene>
    <name evidence="1" type="ORF">ebA2472</name>
</gene>